<comment type="caution">
    <text evidence="1">The sequence shown here is derived from an EMBL/GenBank/DDBJ whole genome shotgun (WGS) entry which is preliminary data.</text>
</comment>
<evidence type="ECO:0000313" key="2">
    <source>
        <dbReference type="Proteomes" id="UP000254925"/>
    </source>
</evidence>
<dbReference type="AlphaFoldDB" id="A0A370HNG3"/>
<dbReference type="RefSeq" id="WP_114769783.1">
    <property type="nucleotide sequence ID" value="NZ_QQBB01000003.1"/>
</dbReference>
<name>A0A370HNG3_9HYPH</name>
<reference evidence="1 2" key="1">
    <citation type="submission" date="2018-07" db="EMBL/GenBank/DDBJ databases">
        <title>Genomic Encyclopedia of Type Strains, Phase IV (KMG-IV): sequencing the most valuable type-strain genomes for metagenomic binning, comparative biology and taxonomic classification.</title>
        <authorList>
            <person name="Goeker M."/>
        </authorList>
    </citation>
    <scope>NUCLEOTIDE SEQUENCE [LARGE SCALE GENOMIC DNA]</scope>
    <source>
        <strain evidence="1 2">DSM 14364</strain>
    </source>
</reference>
<sequence length="120" mass="13148">MEQIGRKTSTKPTGCALLGDHAGRAFLDALLDPASVFRSPADVAEHPGFTDEEKRTILLSWVRDELVVEQVARQADPDLGARSRIDAVIEALSHFDPCAAGEYLSAVTKLRTGRMRRRSS</sequence>
<dbReference type="OrthoDB" id="7477898at2"/>
<dbReference type="Proteomes" id="UP000254925">
    <property type="component" value="Unassembled WGS sequence"/>
</dbReference>
<dbReference type="EMBL" id="QQBB01000003">
    <property type="protein sequence ID" value="RDI60078.1"/>
    <property type="molecule type" value="Genomic_DNA"/>
</dbReference>
<protein>
    <submittedName>
        <fullName evidence="1">Uncharacterized protein</fullName>
    </submittedName>
</protein>
<accession>A0A370HNG3</accession>
<organism evidence="1 2">
    <name type="scientific">Microvirga subterranea</name>
    <dbReference type="NCBI Taxonomy" id="186651"/>
    <lineage>
        <taxon>Bacteria</taxon>
        <taxon>Pseudomonadati</taxon>
        <taxon>Pseudomonadota</taxon>
        <taxon>Alphaproteobacteria</taxon>
        <taxon>Hyphomicrobiales</taxon>
        <taxon>Methylobacteriaceae</taxon>
        <taxon>Microvirga</taxon>
    </lineage>
</organism>
<proteinExistence type="predicted"/>
<evidence type="ECO:0000313" key="1">
    <source>
        <dbReference type="EMBL" id="RDI60078.1"/>
    </source>
</evidence>
<keyword evidence="2" id="KW-1185">Reference proteome</keyword>
<gene>
    <name evidence="1" type="ORF">DES45_103339</name>
</gene>